<reference evidence="2 3" key="1">
    <citation type="submission" date="2019-11" db="EMBL/GenBank/DDBJ databases">
        <title>Lactobacillus sp. nov. CRM56-3, isolated from fermented tea leaves.</title>
        <authorList>
            <person name="Phuengjayaem S."/>
            <person name="Tanasupawat S."/>
        </authorList>
    </citation>
    <scope>NUCLEOTIDE SEQUENCE [LARGE SCALE GENOMIC DNA]</scope>
    <source>
        <strain evidence="2 3">CRM56-3</strain>
    </source>
</reference>
<evidence type="ECO:0000313" key="3">
    <source>
        <dbReference type="Proteomes" id="UP000466388"/>
    </source>
</evidence>
<protein>
    <submittedName>
        <fullName evidence="2">1-acyl-sn-glycerol-3-phosphate acyltransferase</fullName>
    </submittedName>
</protein>
<dbReference type="SUPFAM" id="SSF69593">
    <property type="entry name" value="Glycerol-3-phosphate (1)-acyltransferase"/>
    <property type="match status" value="1"/>
</dbReference>
<dbReference type="EMBL" id="WNJO01000008">
    <property type="protein sequence ID" value="MTV82590.1"/>
    <property type="molecule type" value="Genomic_DNA"/>
</dbReference>
<accession>A0A7X3C292</accession>
<comment type="caution">
    <text evidence="2">The sequence shown here is derived from an EMBL/GenBank/DDBJ whole genome shotgun (WGS) entry which is preliminary data.</text>
</comment>
<keyword evidence="3" id="KW-1185">Reference proteome</keyword>
<name>A0A7X3C292_9LACO</name>
<dbReference type="CDD" id="cd07989">
    <property type="entry name" value="LPLAT_AGPAT-like"/>
    <property type="match status" value="1"/>
</dbReference>
<dbReference type="AlphaFoldDB" id="A0A7X3C292"/>
<dbReference type="SMART" id="SM00563">
    <property type="entry name" value="PlsC"/>
    <property type="match status" value="1"/>
</dbReference>
<dbReference type="GO" id="GO:0016746">
    <property type="term" value="F:acyltransferase activity"/>
    <property type="evidence" value="ECO:0007669"/>
    <property type="project" value="UniProtKB-KW"/>
</dbReference>
<dbReference type="RefSeq" id="WP_155431862.1">
    <property type="nucleotide sequence ID" value="NZ_WNJO01000008.1"/>
</dbReference>
<keyword evidence="2" id="KW-0012">Acyltransferase</keyword>
<organism evidence="2 3">
    <name type="scientific">Secundilactobacillus folii</name>
    <dbReference type="NCBI Taxonomy" id="2678357"/>
    <lineage>
        <taxon>Bacteria</taxon>
        <taxon>Bacillati</taxon>
        <taxon>Bacillota</taxon>
        <taxon>Bacilli</taxon>
        <taxon>Lactobacillales</taxon>
        <taxon>Lactobacillaceae</taxon>
        <taxon>Secundilactobacillus</taxon>
    </lineage>
</organism>
<evidence type="ECO:0000313" key="2">
    <source>
        <dbReference type="EMBL" id="MTV82590.1"/>
    </source>
</evidence>
<dbReference type="InterPro" id="IPR002123">
    <property type="entry name" value="Plipid/glycerol_acylTrfase"/>
</dbReference>
<gene>
    <name evidence="2" type="ORF">GM612_08015</name>
</gene>
<feature type="domain" description="Phospholipid/glycerol acyltransferase" evidence="1">
    <location>
        <begin position="89"/>
        <end position="209"/>
    </location>
</feature>
<keyword evidence="2" id="KW-0808">Transferase</keyword>
<sequence length="291" mass="33230">MSNDTSQVVENIISAVHAEDFHRKVEINDPNLSVGEEGQLLNWFLSHRNTISQRSRTFLARLLMRAITNYENRSTSVIGIENIQNLGSAIITSNHFSPTENTAIRFSMQKLGYPKMAVLSQVANYKMSGVLGFLMRNADTIPVSTNLHYLGRVLPNLIGETLSKNTPILIYPEQEMWWHYRKPRPFMPGAYHYAAKFNVPIISCFTEMQLLDQAPVQGVTPMKYVVHILRPIYPDPQLNEHENSEMMLKQDQAQKKAAYELAYHEPLTYQFEPADIIGWNYGKTTLASDLP</sequence>
<proteinExistence type="predicted"/>
<dbReference type="Pfam" id="PF01553">
    <property type="entry name" value="Acyltransferase"/>
    <property type="match status" value="1"/>
</dbReference>
<dbReference type="Proteomes" id="UP000466388">
    <property type="component" value="Unassembled WGS sequence"/>
</dbReference>
<evidence type="ECO:0000259" key="1">
    <source>
        <dbReference type="SMART" id="SM00563"/>
    </source>
</evidence>